<dbReference type="VEuPathDB" id="FungiDB:PADG_11102"/>
<keyword evidence="1" id="KW-0732">Signal</keyword>
<dbReference type="Proteomes" id="UP000001628">
    <property type="component" value="Unassembled WGS sequence"/>
</dbReference>
<accession>A0A0A0HZ70</accession>
<dbReference type="AlphaFoldDB" id="A0A0A0HZ70"/>
<dbReference type="HOGENOM" id="CLU_2574517_0_0_1"/>
<feature type="signal peptide" evidence="1">
    <location>
        <begin position="1"/>
        <end position="34"/>
    </location>
</feature>
<dbReference type="GeneID" id="22586999"/>
<dbReference type="InParanoid" id="A0A0A0HZ70"/>
<sequence length="81" mass="9177">MGRQTTPTQTCYEAPYILRVKSWLAALLLLCTSAHRPKPSVQPQNGFVMNIVSREPAKIVLRSKLEVIIRASGRNNANREW</sequence>
<name>A0A0A0HZ70_PARBD</name>
<dbReference type="RefSeq" id="XP_010756703.1">
    <property type="nucleotide sequence ID" value="XM_010758401.1"/>
</dbReference>
<evidence type="ECO:0000256" key="1">
    <source>
        <dbReference type="SAM" id="SignalP"/>
    </source>
</evidence>
<feature type="chain" id="PRO_5001963506" description="Secreted protein" evidence="1">
    <location>
        <begin position="35"/>
        <end position="81"/>
    </location>
</feature>
<evidence type="ECO:0000313" key="2">
    <source>
        <dbReference type="EMBL" id="KGM92650.1"/>
    </source>
</evidence>
<organism evidence="2 3">
    <name type="scientific">Paracoccidioides brasiliensis (strain Pb18)</name>
    <dbReference type="NCBI Taxonomy" id="502780"/>
    <lineage>
        <taxon>Eukaryota</taxon>
        <taxon>Fungi</taxon>
        <taxon>Dikarya</taxon>
        <taxon>Ascomycota</taxon>
        <taxon>Pezizomycotina</taxon>
        <taxon>Eurotiomycetes</taxon>
        <taxon>Eurotiomycetidae</taxon>
        <taxon>Onygenales</taxon>
        <taxon>Ajellomycetaceae</taxon>
        <taxon>Paracoccidioides</taxon>
    </lineage>
</organism>
<dbReference type="KEGG" id="pbn:PADG_11102"/>
<reference evidence="2 3" key="1">
    <citation type="journal article" date="2011" name="PLoS Genet.">
        <title>Comparative genomic analysis of human fungal pathogens causing paracoccidioidomycosis.</title>
        <authorList>
            <person name="Desjardins C.A."/>
            <person name="Champion M.D."/>
            <person name="Holder J.W."/>
            <person name="Muszewska A."/>
            <person name="Goldberg J."/>
            <person name="Bailao A.M."/>
            <person name="Brigido M.M."/>
            <person name="Ferreira M.E."/>
            <person name="Garcia A.M."/>
            <person name="Grynberg M."/>
            <person name="Gujja S."/>
            <person name="Heiman D.I."/>
            <person name="Henn M.R."/>
            <person name="Kodira C.D."/>
            <person name="Leon-Narvaez H."/>
            <person name="Longo L.V."/>
            <person name="Ma L.J."/>
            <person name="Malavazi I."/>
            <person name="Matsuo A.L."/>
            <person name="Morais F.V."/>
            <person name="Pereira M."/>
            <person name="Rodriguez-Brito S."/>
            <person name="Sakthikumar S."/>
            <person name="Salem-Izacc S.M."/>
            <person name="Sykes S.M."/>
            <person name="Teixeira M.M."/>
            <person name="Vallejo M.C."/>
            <person name="Walter M.E."/>
            <person name="Yandava C."/>
            <person name="Young S."/>
            <person name="Zeng Q."/>
            <person name="Zucker J."/>
            <person name="Felipe M.S."/>
            <person name="Goldman G.H."/>
            <person name="Haas B.J."/>
            <person name="McEwen J.G."/>
            <person name="Nino-Vega G."/>
            <person name="Puccia R."/>
            <person name="San-Blas G."/>
            <person name="Soares C.M."/>
            <person name="Birren B.W."/>
            <person name="Cuomo C.A."/>
        </authorList>
    </citation>
    <scope>NUCLEOTIDE SEQUENCE [LARGE SCALE GENOMIC DNA]</scope>
    <source>
        <strain evidence="2 3">Pb18</strain>
    </source>
</reference>
<proteinExistence type="predicted"/>
<dbReference type="EMBL" id="KN275957">
    <property type="protein sequence ID" value="KGM92650.1"/>
    <property type="molecule type" value="Genomic_DNA"/>
</dbReference>
<gene>
    <name evidence="2" type="ORF">PADG_11102</name>
</gene>
<keyword evidence="3" id="KW-1185">Reference proteome</keyword>
<evidence type="ECO:0000313" key="3">
    <source>
        <dbReference type="Proteomes" id="UP000001628"/>
    </source>
</evidence>
<protein>
    <recommendedName>
        <fullName evidence="4">Secreted protein</fullName>
    </recommendedName>
</protein>
<evidence type="ECO:0008006" key="4">
    <source>
        <dbReference type="Google" id="ProtNLM"/>
    </source>
</evidence>